<dbReference type="InterPro" id="IPR003593">
    <property type="entry name" value="AAA+_ATPase"/>
</dbReference>
<organism evidence="9 10">
    <name type="scientific">Candidatus Avoscillospira stercoripullorum</name>
    <dbReference type="NCBI Taxonomy" id="2840709"/>
    <lineage>
        <taxon>Bacteria</taxon>
        <taxon>Bacillati</taxon>
        <taxon>Bacillota</taxon>
        <taxon>Clostridia</taxon>
        <taxon>Eubacteriales</taxon>
        <taxon>Oscillospiraceae</taxon>
        <taxon>Oscillospiraceae incertae sedis</taxon>
        <taxon>Candidatus Avoscillospira</taxon>
    </lineage>
</organism>
<dbReference type="CDD" id="cd03228">
    <property type="entry name" value="ABCC_MRP_Like"/>
    <property type="match status" value="1"/>
</dbReference>
<evidence type="ECO:0000256" key="4">
    <source>
        <dbReference type="ARBA" id="ARBA00022840"/>
    </source>
</evidence>
<keyword evidence="4 9" id="KW-0067">ATP-binding</keyword>
<dbReference type="PROSITE" id="PS50893">
    <property type="entry name" value="ABC_TRANSPORTER_2"/>
    <property type="match status" value="1"/>
</dbReference>
<dbReference type="PANTHER" id="PTHR43394">
    <property type="entry name" value="ATP-DEPENDENT PERMEASE MDL1, MITOCHONDRIAL"/>
    <property type="match status" value="1"/>
</dbReference>
<keyword evidence="3" id="KW-0547">Nucleotide-binding</keyword>
<keyword evidence="5 7" id="KW-1133">Transmembrane helix</keyword>
<dbReference type="Gene3D" id="3.40.50.300">
    <property type="entry name" value="P-loop containing nucleotide triphosphate hydrolases"/>
    <property type="match status" value="1"/>
</dbReference>
<accession>A0A9D1D766</accession>
<protein>
    <submittedName>
        <fullName evidence="9">ABC transporter ATP-binding protein</fullName>
    </submittedName>
</protein>
<reference evidence="9" key="1">
    <citation type="submission" date="2020-10" db="EMBL/GenBank/DDBJ databases">
        <authorList>
            <person name="Gilroy R."/>
        </authorList>
    </citation>
    <scope>NUCLEOTIDE SEQUENCE</scope>
    <source>
        <strain evidence="9">ChiHjej9B8-7071</strain>
    </source>
</reference>
<dbReference type="GO" id="GO:0016887">
    <property type="term" value="F:ATP hydrolysis activity"/>
    <property type="evidence" value="ECO:0007669"/>
    <property type="project" value="InterPro"/>
</dbReference>
<evidence type="ECO:0000256" key="1">
    <source>
        <dbReference type="ARBA" id="ARBA00004651"/>
    </source>
</evidence>
<dbReference type="SUPFAM" id="SSF52540">
    <property type="entry name" value="P-loop containing nucleoside triphosphate hydrolases"/>
    <property type="match status" value="1"/>
</dbReference>
<evidence type="ECO:0000313" key="9">
    <source>
        <dbReference type="EMBL" id="HIR09865.1"/>
    </source>
</evidence>
<name>A0A9D1D766_9FIRM</name>
<dbReference type="PANTHER" id="PTHR43394:SF1">
    <property type="entry name" value="ATP-BINDING CASSETTE SUB-FAMILY B MEMBER 10, MITOCHONDRIAL"/>
    <property type="match status" value="1"/>
</dbReference>
<dbReference type="InterPro" id="IPR039421">
    <property type="entry name" value="Type_1_exporter"/>
</dbReference>
<dbReference type="GO" id="GO:0005886">
    <property type="term" value="C:plasma membrane"/>
    <property type="evidence" value="ECO:0007669"/>
    <property type="project" value="UniProtKB-SubCell"/>
</dbReference>
<evidence type="ECO:0000256" key="2">
    <source>
        <dbReference type="ARBA" id="ARBA00022692"/>
    </source>
</evidence>
<evidence type="ECO:0000256" key="6">
    <source>
        <dbReference type="ARBA" id="ARBA00023136"/>
    </source>
</evidence>
<dbReference type="GO" id="GO:0015421">
    <property type="term" value="F:ABC-type oligopeptide transporter activity"/>
    <property type="evidence" value="ECO:0007669"/>
    <property type="project" value="TreeGrafter"/>
</dbReference>
<feature type="transmembrane region" description="Helical" evidence="7">
    <location>
        <begin position="190"/>
        <end position="210"/>
    </location>
</feature>
<comment type="caution">
    <text evidence="9">The sequence shown here is derived from an EMBL/GenBank/DDBJ whole genome shotgun (WGS) entry which is preliminary data.</text>
</comment>
<dbReference type="AlphaFoldDB" id="A0A9D1D766"/>
<proteinExistence type="predicted"/>
<dbReference type="SUPFAM" id="SSF90123">
    <property type="entry name" value="ABC transporter transmembrane region"/>
    <property type="match status" value="1"/>
</dbReference>
<feature type="transmembrane region" description="Helical" evidence="7">
    <location>
        <begin position="216"/>
        <end position="237"/>
    </location>
</feature>
<evidence type="ECO:0000313" key="10">
    <source>
        <dbReference type="Proteomes" id="UP000824258"/>
    </source>
</evidence>
<dbReference type="InterPro" id="IPR036640">
    <property type="entry name" value="ABC1_TM_sf"/>
</dbReference>
<evidence type="ECO:0000256" key="5">
    <source>
        <dbReference type="ARBA" id="ARBA00022989"/>
    </source>
</evidence>
<evidence type="ECO:0000259" key="8">
    <source>
        <dbReference type="PROSITE" id="PS50893"/>
    </source>
</evidence>
<evidence type="ECO:0000256" key="7">
    <source>
        <dbReference type="SAM" id="Phobius"/>
    </source>
</evidence>
<feature type="non-terminal residue" evidence="9">
    <location>
        <position position="1"/>
    </location>
</feature>
<reference evidence="9" key="2">
    <citation type="journal article" date="2021" name="PeerJ">
        <title>Extensive microbial diversity within the chicken gut microbiome revealed by metagenomics and culture.</title>
        <authorList>
            <person name="Gilroy R."/>
            <person name="Ravi A."/>
            <person name="Getino M."/>
            <person name="Pursley I."/>
            <person name="Horton D.L."/>
            <person name="Alikhan N.F."/>
            <person name="Baker D."/>
            <person name="Gharbi K."/>
            <person name="Hall N."/>
            <person name="Watson M."/>
            <person name="Adriaenssens E.M."/>
            <person name="Foster-Nyarko E."/>
            <person name="Jarju S."/>
            <person name="Secka A."/>
            <person name="Antonio M."/>
            <person name="Oren A."/>
            <person name="Chaudhuri R.R."/>
            <person name="La Ragione R."/>
            <person name="Hildebrand F."/>
            <person name="Pallen M.J."/>
        </authorList>
    </citation>
    <scope>NUCLEOTIDE SEQUENCE</scope>
    <source>
        <strain evidence="9">ChiHjej9B8-7071</strain>
    </source>
</reference>
<evidence type="ECO:0000256" key="3">
    <source>
        <dbReference type="ARBA" id="ARBA00022741"/>
    </source>
</evidence>
<feature type="domain" description="ABC transporter" evidence="8">
    <location>
        <begin position="277"/>
        <end position="515"/>
    </location>
</feature>
<dbReference type="GO" id="GO:0005524">
    <property type="term" value="F:ATP binding"/>
    <property type="evidence" value="ECO:0007669"/>
    <property type="project" value="UniProtKB-KW"/>
</dbReference>
<dbReference type="InterPro" id="IPR003439">
    <property type="entry name" value="ABC_transporter-like_ATP-bd"/>
</dbReference>
<gene>
    <name evidence="9" type="ORF">IAA70_05640</name>
</gene>
<feature type="transmembrane region" description="Helical" evidence="7">
    <location>
        <begin position="82"/>
        <end position="104"/>
    </location>
</feature>
<dbReference type="InterPro" id="IPR027417">
    <property type="entry name" value="P-loop_NTPase"/>
</dbReference>
<dbReference type="EMBL" id="DVGD01000178">
    <property type="protein sequence ID" value="HIR09865.1"/>
    <property type="molecule type" value="Genomic_DNA"/>
</dbReference>
<dbReference type="SMART" id="SM00382">
    <property type="entry name" value="AAA"/>
    <property type="match status" value="1"/>
</dbReference>
<feature type="transmembrane region" description="Helical" evidence="7">
    <location>
        <begin position="39"/>
        <end position="62"/>
    </location>
</feature>
<dbReference type="Gene3D" id="1.20.1560.10">
    <property type="entry name" value="ABC transporter type 1, transmembrane domain"/>
    <property type="match status" value="1"/>
</dbReference>
<dbReference type="Pfam" id="PF00005">
    <property type="entry name" value="ABC_tran"/>
    <property type="match status" value="1"/>
</dbReference>
<keyword evidence="2 7" id="KW-0812">Transmembrane</keyword>
<comment type="subcellular location">
    <subcellularLocation>
        <location evidence="1">Cell membrane</location>
        <topology evidence="1">Multi-pass membrane protein</topology>
    </subcellularLocation>
</comment>
<sequence length="529" mass="58438">AERCVQRVFMDKMLSMDFAVIDRQAVYDLYTQIQQNDTFMGFGLSFTLLLLEPMLTAIFRILGGIGLSVSLFLQPVPAGNALAFLNHPLAVAAMLALLLALAVLSSLSGAKSTAYWAEHASDGTLGNRIFSFFCGMTDDRSRALDIRIYNQQENVLSVNLSMQNIFGPGSSLANVAKGVMGGLLALSRGLMMLMTGVIYLFVCLKAWGGAFGVGEVSQYVGAITNLFLGITGIFSYLGQLYNNASFLSTVYSLLDLPNEMYQGSLTTEKRSDRKYEIEFRDVSFRYPGSDAWALRHVNLKFQVGSRLAVVGRNGSGKTTFIKLLCRLYDPTEGEIRLNGIDIRKYRYEDYLSLFSVVFQDFKLLALPLGENVAAAEQYEKDLVTQCLQKAGFGQRLSELPQGLATYLYKELKKDGVDVSGGEGQKIALARALYRDAPFIILDEPTAALDPVAEAQVYESFNAILEDKTAVYISHRLSSCKFCDEIAVFDQGKMVQKGTHASLMAEEQGLYHALFTAQAQYYVTSQKESE</sequence>
<dbReference type="Proteomes" id="UP000824258">
    <property type="component" value="Unassembled WGS sequence"/>
</dbReference>
<keyword evidence="6 7" id="KW-0472">Membrane</keyword>